<name>A0A6I5A506_9BACI</name>
<dbReference type="Proteomes" id="UP000468638">
    <property type="component" value="Unassembled WGS sequence"/>
</dbReference>
<dbReference type="RefSeq" id="WP_160850591.1">
    <property type="nucleotide sequence ID" value="NZ_WMEU01000015.1"/>
</dbReference>
<proteinExistence type="predicted"/>
<evidence type="ECO:0000313" key="3">
    <source>
        <dbReference type="Proteomes" id="UP000468638"/>
    </source>
</evidence>
<reference evidence="2 3" key="1">
    <citation type="submission" date="2019-11" db="EMBL/GenBank/DDBJ databases">
        <title>Genome sequences of 17 halophilic strains isolated from different environments.</title>
        <authorList>
            <person name="Furrow R.E."/>
        </authorList>
    </citation>
    <scope>NUCLEOTIDE SEQUENCE [LARGE SCALE GENOMIC DNA]</scope>
    <source>
        <strain evidence="2 3">22514_16_FS</strain>
    </source>
</reference>
<dbReference type="Gene3D" id="2.60.120.1060">
    <property type="entry name" value="NPCBM/NEW2 domain"/>
    <property type="match status" value="1"/>
</dbReference>
<dbReference type="EMBL" id="WMEQ01000017">
    <property type="protein sequence ID" value="MYL35416.1"/>
    <property type="molecule type" value="Genomic_DNA"/>
</dbReference>
<gene>
    <name evidence="2" type="ORF">GLW05_17695</name>
</gene>
<evidence type="ECO:0000256" key="1">
    <source>
        <dbReference type="SAM" id="Phobius"/>
    </source>
</evidence>
<dbReference type="InterPro" id="IPR038637">
    <property type="entry name" value="NPCBM_sf"/>
</dbReference>
<dbReference type="InterPro" id="IPR008979">
    <property type="entry name" value="Galactose-bd-like_sf"/>
</dbReference>
<sequence length="346" mass="39252">MVMDLKTLVALDFLFGDDGGPDRPKDDTDGWGCLSAIGCIVVPIIAALIFALFWVGIEKIISWYSSHPIIQKVLYPITFDAYHDLGSTLWHKIWITLLTFILISLLSFTILALLEEVIIKENISKAVGKPFFILFTVILGSYVIGAIARFIIYLMLWLPVLLHPEADNYEEFIRLANTQEVYFADERVEADINNQSNSIDIKSEDNEGIRDTVENQLHHDGYILFRHIPQEENAQKAEQSSTIHITVNEDYKAFKAKIGQAKLDDRNLVEQMRNPSNPGEDNSSATITILLDDNEIYHNSIKPNSDIENINVDLSDSKKLTIKTSFNKGKSSNIALFNPRFYLNKK</sequence>
<accession>A0A6I5A506</accession>
<keyword evidence="1" id="KW-0472">Membrane</keyword>
<keyword evidence="1" id="KW-0812">Transmembrane</keyword>
<feature type="transmembrane region" description="Helical" evidence="1">
    <location>
        <begin position="131"/>
        <end position="158"/>
    </location>
</feature>
<feature type="transmembrane region" description="Helical" evidence="1">
    <location>
        <begin position="93"/>
        <end position="119"/>
    </location>
</feature>
<organism evidence="2 3">
    <name type="scientific">Pontibacillus yanchengensis</name>
    <dbReference type="NCBI Taxonomy" id="462910"/>
    <lineage>
        <taxon>Bacteria</taxon>
        <taxon>Bacillati</taxon>
        <taxon>Bacillota</taxon>
        <taxon>Bacilli</taxon>
        <taxon>Bacillales</taxon>
        <taxon>Bacillaceae</taxon>
        <taxon>Pontibacillus</taxon>
    </lineage>
</organism>
<protein>
    <submittedName>
        <fullName evidence="2">Uncharacterized protein</fullName>
    </submittedName>
</protein>
<evidence type="ECO:0000313" key="2">
    <source>
        <dbReference type="EMBL" id="MYL35416.1"/>
    </source>
</evidence>
<dbReference type="SUPFAM" id="SSF49785">
    <property type="entry name" value="Galactose-binding domain-like"/>
    <property type="match status" value="1"/>
</dbReference>
<feature type="transmembrane region" description="Helical" evidence="1">
    <location>
        <begin position="33"/>
        <end position="57"/>
    </location>
</feature>
<comment type="caution">
    <text evidence="2">The sequence shown here is derived from an EMBL/GenBank/DDBJ whole genome shotgun (WGS) entry which is preliminary data.</text>
</comment>
<dbReference type="AlphaFoldDB" id="A0A6I5A506"/>
<keyword evidence="1" id="KW-1133">Transmembrane helix</keyword>